<dbReference type="EMBL" id="JAQGEF010000007">
    <property type="protein sequence ID" value="MDA3614699.1"/>
    <property type="molecule type" value="Genomic_DNA"/>
</dbReference>
<keyword evidence="2" id="KW-1185">Reference proteome</keyword>
<protein>
    <submittedName>
        <fullName evidence="1">Uncharacterized protein</fullName>
    </submittedName>
</protein>
<evidence type="ECO:0000313" key="2">
    <source>
        <dbReference type="Proteomes" id="UP001210231"/>
    </source>
</evidence>
<accession>A0ABT4UJA5</accession>
<proteinExistence type="predicted"/>
<dbReference type="RefSeq" id="WP_407031024.1">
    <property type="nucleotide sequence ID" value="NZ_JAQGEF010000007.1"/>
</dbReference>
<comment type="caution">
    <text evidence="1">The sequence shown here is derived from an EMBL/GenBank/DDBJ whole genome shotgun (WGS) entry which is preliminary data.</text>
</comment>
<reference evidence="1 2" key="1">
    <citation type="submission" date="2022-12" db="EMBL/GenBank/DDBJ databases">
        <title>Chitinophagaceae gen. sp. nov., a new member of the family Chitinophagaceae, isolated from soil in a chemical factory.</title>
        <authorList>
            <person name="Ke Z."/>
        </authorList>
    </citation>
    <scope>NUCLEOTIDE SEQUENCE [LARGE SCALE GENOMIC DNA]</scope>
    <source>
        <strain evidence="1 2">LY-5</strain>
    </source>
</reference>
<sequence>MENKIYPEDVKLEPVNVTLYKAENGILYHESKLDKARQDNCNVRKCSICLENDTEHKWRVCDDCMHKEQLAKYKAISKTTSDYPCIIGDQYFFDQGELEEYFEENDLNPSDAIIYGCKQRSYPFLDENYYEEYTNENGELPEKLQAIINDFNMKLKDVPMLWYEDSETKFIYEP</sequence>
<dbReference type="Proteomes" id="UP001210231">
    <property type="component" value="Unassembled WGS sequence"/>
</dbReference>
<name>A0ABT4UJA5_9BACT</name>
<organism evidence="1 2">
    <name type="scientific">Polluticaenibacter yanchengensis</name>
    <dbReference type="NCBI Taxonomy" id="3014562"/>
    <lineage>
        <taxon>Bacteria</taxon>
        <taxon>Pseudomonadati</taxon>
        <taxon>Bacteroidota</taxon>
        <taxon>Chitinophagia</taxon>
        <taxon>Chitinophagales</taxon>
        <taxon>Chitinophagaceae</taxon>
        <taxon>Polluticaenibacter</taxon>
    </lineage>
</organism>
<gene>
    <name evidence="1" type="ORF">O3P16_07760</name>
</gene>
<evidence type="ECO:0000313" key="1">
    <source>
        <dbReference type="EMBL" id="MDA3614699.1"/>
    </source>
</evidence>